<feature type="transmembrane region" description="Helical" evidence="10">
    <location>
        <begin position="200"/>
        <end position="218"/>
    </location>
</feature>
<dbReference type="PATRIC" id="fig|1230338.3.peg.357"/>
<proteinExistence type="inferred from homology"/>
<comment type="function">
    <text evidence="1 11">Part of the binding-protein-dependent transport system for molybdenum; probably responsible for the translocation of the substrate across the membrane.</text>
</comment>
<feature type="transmembrane region" description="Helical" evidence="10">
    <location>
        <begin position="138"/>
        <end position="159"/>
    </location>
</feature>
<dbReference type="eggNOG" id="COG4149">
    <property type="taxonomic scope" value="Bacteria"/>
</dbReference>
<evidence type="ECO:0000256" key="8">
    <source>
        <dbReference type="ARBA" id="ARBA00022989"/>
    </source>
</evidence>
<evidence type="ECO:0000256" key="9">
    <source>
        <dbReference type="ARBA" id="ARBA00023136"/>
    </source>
</evidence>
<evidence type="ECO:0000256" key="6">
    <source>
        <dbReference type="ARBA" id="ARBA00022505"/>
    </source>
</evidence>
<reference evidence="13 14" key="1">
    <citation type="journal article" date="2013" name="Genome Announc.">
        <title>Genome Sequence of Moraxella macacae 0408225, a Novel Bacterial Species Isolated from a Cynomolgus Macaque with Epistaxis.</title>
        <authorList>
            <person name="Ladner J.T."/>
            <person name="Whitehouse C.A."/>
            <person name="Koroleva G.I."/>
            <person name="Palacios G.F."/>
        </authorList>
    </citation>
    <scope>NUCLEOTIDE SEQUENCE [LARGE SCALE GENOMIC DNA]</scope>
    <source>
        <strain evidence="13 14">0408225</strain>
    </source>
</reference>
<dbReference type="EMBL" id="ANIN01000001">
    <property type="protein sequence ID" value="ELA09066.1"/>
    <property type="molecule type" value="Genomic_DNA"/>
</dbReference>
<evidence type="ECO:0000256" key="5">
    <source>
        <dbReference type="ARBA" id="ARBA00022475"/>
    </source>
</evidence>
<evidence type="ECO:0000256" key="3">
    <source>
        <dbReference type="ARBA" id="ARBA00007069"/>
    </source>
</evidence>
<dbReference type="AlphaFoldDB" id="L2F8K4"/>
<dbReference type="Gene3D" id="1.10.3720.10">
    <property type="entry name" value="MetI-like"/>
    <property type="match status" value="1"/>
</dbReference>
<keyword evidence="8 10" id="KW-1133">Transmembrane helix</keyword>
<dbReference type="InterPro" id="IPR000515">
    <property type="entry name" value="MetI-like"/>
</dbReference>
<dbReference type="PROSITE" id="PS50928">
    <property type="entry name" value="ABC_TM1"/>
    <property type="match status" value="1"/>
</dbReference>
<keyword evidence="14" id="KW-1185">Reference proteome</keyword>
<organism evidence="13 14">
    <name type="scientific">Moraxella macacae 0408225</name>
    <dbReference type="NCBI Taxonomy" id="1230338"/>
    <lineage>
        <taxon>Bacteria</taxon>
        <taxon>Pseudomonadati</taxon>
        <taxon>Pseudomonadota</taxon>
        <taxon>Gammaproteobacteria</taxon>
        <taxon>Moraxellales</taxon>
        <taxon>Moraxellaceae</taxon>
        <taxon>Moraxella</taxon>
    </lineage>
</organism>
<dbReference type="InterPro" id="IPR011867">
    <property type="entry name" value="ModB_ABC"/>
</dbReference>
<feature type="transmembrane region" description="Helical" evidence="10">
    <location>
        <begin position="16"/>
        <end position="40"/>
    </location>
</feature>
<evidence type="ECO:0000256" key="10">
    <source>
        <dbReference type="RuleBase" id="RU363032"/>
    </source>
</evidence>
<evidence type="ECO:0000259" key="12">
    <source>
        <dbReference type="PROSITE" id="PS50928"/>
    </source>
</evidence>
<keyword evidence="5" id="KW-1003">Cell membrane</keyword>
<evidence type="ECO:0000313" key="13">
    <source>
        <dbReference type="EMBL" id="ELA09066.1"/>
    </source>
</evidence>
<protein>
    <recommendedName>
        <fullName evidence="11">Molybdenum transport system permease</fullName>
    </recommendedName>
</protein>
<comment type="subcellular location">
    <subcellularLocation>
        <location evidence="11">Cell inner membrane</location>
        <topology evidence="11">Multi-pass membrane protein</topology>
    </subcellularLocation>
    <subcellularLocation>
        <location evidence="2 10">Cell membrane</location>
        <topology evidence="2 10">Multi-pass membrane protein</topology>
    </subcellularLocation>
</comment>
<comment type="similarity">
    <text evidence="3 11">Belongs to the binding-protein-dependent transport system permease family. CysTW subfamily.</text>
</comment>
<dbReference type="InterPro" id="IPR035906">
    <property type="entry name" value="MetI-like_sf"/>
</dbReference>
<keyword evidence="7 10" id="KW-0812">Transmembrane</keyword>
<dbReference type="Proteomes" id="UP000023795">
    <property type="component" value="Unassembled WGS sequence"/>
</dbReference>
<evidence type="ECO:0000256" key="1">
    <source>
        <dbReference type="ARBA" id="ARBA00002949"/>
    </source>
</evidence>
<keyword evidence="9 10" id="KW-0472">Membrane</keyword>
<dbReference type="Pfam" id="PF00528">
    <property type="entry name" value="BPD_transp_1"/>
    <property type="match status" value="1"/>
</dbReference>
<dbReference type="PANTHER" id="PTHR30183:SF3">
    <property type="entry name" value="MOLYBDENUM TRANSPORT SYSTEM PERMEASE PROTEIN MODB"/>
    <property type="match status" value="1"/>
</dbReference>
<feature type="transmembrane region" description="Helical" evidence="10">
    <location>
        <begin position="52"/>
        <end position="74"/>
    </location>
</feature>
<dbReference type="CDD" id="cd06261">
    <property type="entry name" value="TM_PBP2"/>
    <property type="match status" value="1"/>
</dbReference>
<sequence length="231" mass="25319">MDFFTLTPAEWDIIHLSYKVALCCLLVNLIPAIITGFFLARTNFFGKSLVETLIYLPLVLPPVIPGFVLLVLFGNHGVIGKHLSPFGLEFAFNWKGAVLASAVMGFPLMVQSVRLAFEMVDKRLENVAKTLGASPVATFFSVSLPLAKSGILVGAILSFCRSLGEFGATITFVGNVEGETRTLPLAMYSLLQSVDGESQMLRLLGFSVAVAFSALWFSQWYGRRERMKLQA</sequence>
<name>L2F8K4_9GAMM</name>
<dbReference type="PANTHER" id="PTHR30183">
    <property type="entry name" value="MOLYBDENUM TRANSPORT SYSTEM PERMEASE PROTEIN MODB"/>
    <property type="match status" value="1"/>
</dbReference>
<dbReference type="STRING" id="1230338.MOMA_01615"/>
<keyword evidence="6 11" id="KW-0500">Molybdenum</keyword>
<dbReference type="NCBIfam" id="NF006939">
    <property type="entry name" value="PRK09421.1"/>
    <property type="match status" value="1"/>
</dbReference>
<keyword evidence="11" id="KW-0997">Cell inner membrane</keyword>
<dbReference type="GO" id="GO:0005886">
    <property type="term" value="C:plasma membrane"/>
    <property type="evidence" value="ECO:0007669"/>
    <property type="project" value="UniProtKB-SubCell"/>
</dbReference>
<dbReference type="NCBIfam" id="TIGR02141">
    <property type="entry name" value="modB_ABC"/>
    <property type="match status" value="1"/>
</dbReference>
<dbReference type="SUPFAM" id="SSF161098">
    <property type="entry name" value="MetI-like"/>
    <property type="match status" value="1"/>
</dbReference>
<feature type="transmembrane region" description="Helical" evidence="10">
    <location>
        <begin position="94"/>
        <end position="117"/>
    </location>
</feature>
<gene>
    <name evidence="13" type="ORF">MOMA_01615</name>
</gene>
<evidence type="ECO:0000313" key="14">
    <source>
        <dbReference type="Proteomes" id="UP000023795"/>
    </source>
</evidence>
<dbReference type="GO" id="GO:0015098">
    <property type="term" value="F:molybdate ion transmembrane transporter activity"/>
    <property type="evidence" value="ECO:0007669"/>
    <property type="project" value="UniProtKB-UniRule"/>
</dbReference>
<dbReference type="RefSeq" id="WP_009501471.1">
    <property type="nucleotide sequence ID" value="NZ_ANIN01000001.1"/>
</dbReference>
<keyword evidence="4 10" id="KW-0813">Transport</keyword>
<evidence type="ECO:0000256" key="2">
    <source>
        <dbReference type="ARBA" id="ARBA00004651"/>
    </source>
</evidence>
<accession>L2F8K4</accession>
<comment type="caution">
    <text evidence="13">The sequence shown here is derived from an EMBL/GenBank/DDBJ whole genome shotgun (WGS) entry which is preliminary data.</text>
</comment>
<evidence type="ECO:0000256" key="11">
    <source>
        <dbReference type="RuleBase" id="RU365097"/>
    </source>
</evidence>
<dbReference type="OrthoDB" id="9795403at2"/>
<evidence type="ECO:0000256" key="4">
    <source>
        <dbReference type="ARBA" id="ARBA00022448"/>
    </source>
</evidence>
<feature type="domain" description="ABC transmembrane type-1" evidence="12">
    <location>
        <begin position="14"/>
        <end position="216"/>
    </location>
</feature>
<evidence type="ECO:0000256" key="7">
    <source>
        <dbReference type="ARBA" id="ARBA00022692"/>
    </source>
</evidence>